<accession>A0A4R6U807</accession>
<dbReference type="GO" id="GO:0016787">
    <property type="term" value="F:hydrolase activity"/>
    <property type="evidence" value="ECO:0007669"/>
    <property type="project" value="UniProtKB-KW"/>
</dbReference>
<feature type="domain" description="BD-FAE-like" evidence="2">
    <location>
        <begin position="30"/>
        <end position="228"/>
    </location>
</feature>
<reference evidence="3 4" key="1">
    <citation type="submission" date="2019-03" db="EMBL/GenBank/DDBJ databases">
        <title>Genomic Encyclopedia of Type Strains, Phase IV (KMG-IV): sequencing the most valuable type-strain genomes for metagenomic binning, comparative biology and taxonomic classification.</title>
        <authorList>
            <person name="Goeker M."/>
        </authorList>
    </citation>
    <scope>NUCLEOTIDE SEQUENCE [LARGE SCALE GENOMIC DNA]</scope>
    <source>
        <strain evidence="3 4">DSM 28697</strain>
    </source>
</reference>
<dbReference type="Pfam" id="PF20434">
    <property type="entry name" value="BD-FAE"/>
    <property type="match status" value="1"/>
</dbReference>
<dbReference type="PROSITE" id="PS00085">
    <property type="entry name" value="CU2_MONOOXYGENASE_2"/>
    <property type="match status" value="1"/>
</dbReference>
<dbReference type="InterPro" id="IPR029058">
    <property type="entry name" value="AB_hydrolase_fold"/>
</dbReference>
<gene>
    <name evidence="3" type="ORF">EV213_105245</name>
</gene>
<dbReference type="GO" id="GO:0016715">
    <property type="term" value="F:oxidoreductase activity, acting on paired donors, with incorporation or reduction of molecular oxygen, reduced ascorbate as one donor, and incorporation of one atom of oxygen"/>
    <property type="evidence" value="ECO:0007669"/>
    <property type="project" value="InterPro"/>
</dbReference>
<dbReference type="InterPro" id="IPR050300">
    <property type="entry name" value="GDXG_lipolytic_enzyme"/>
</dbReference>
<dbReference type="PANTHER" id="PTHR48081">
    <property type="entry name" value="AB HYDROLASE SUPERFAMILY PROTEIN C4A8.06C"/>
    <property type="match status" value="1"/>
</dbReference>
<dbReference type="Gene3D" id="3.40.50.1820">
    <property type="entry name" value="alpha/beta hydrolase"/>
    <property type="match status" value="1"/>
</dbReference>
<organism evidence="3 4">
    <name type="scientific">Aureibacillus halotolerans</name>
    <dbReference type="NCBI Taxonomy" id="1508390"/>
    <lineage>
        <taxon>Bacteria</taxon>
        <taxon>Bacillati</taxon>
        <taxon>Bacillota</taxon>
        <taxon>Bacilli</taxon>
        <taxon>Bacillales</taxon>
        <taxon>Bacillaceae</taxon>
        <taxon>Aureibacillus</taxon>
    </lineage>
</organism>
<comment type="caution">
    <text evidence="3">The sequence shown here is derived from an EMBL/GenBank/DDBJ whole genome shotgun (WGS) entry which is preliminary data.</text>
</comment>
<evidence type="ECO:0000313" key="3">
    <source>
        <dbReference type="EMBL" id="TDQ40899.1"/>
    </source>
</evidence>
<sequence>MKTQTFNLDPNNDAITLTSYILDEVKEVTATHSRPAVIICPGGAYQRTSDREGEPVALRFAAAGFHAFVLRYHTHSTGGSLHPQPLLDVAGALKLVREHANEWHLDPERIAVCGFSAGGHLAASIGVHWNDDLLQEHYQMEPSFFKPNALILAYPVIDLRLMGPHLQRIADPDCCLALLGTADPTEDEVQTQNTAHFVSAVTPPTFLWHTAEDTRVFAENSLRFASELAKHAVPYELHVFENGPHGLSLANDQTSSHTHQINPSIQPWFDLAMTWLKKHL</sequence>
<evidence type="ECO:0000259" key="2">
    <source>
        <dbReference type="Pfam" id="PF20434"/>
    </source>
</evidence>
<dbReference type="PANTHER" id="PTHR48081:SF6">
    <property type="entry name" value="PEPTIDASE S9 PROLYL OLIGOPEPTIDASE CATALYTIC DOMAIN-CONTAINING PROTEIN"/>
    <property type="match status" value="1"/>
</dbReference>
<dbReference type="OrthoDB" id="9794725at2"/>
<evidence type="ECO:0000256" key="1">
    <source>
        <dbReference type="ARBA" id="ARBA00022801"/>
    </source>
</evidence>
<keyword evidence="1" id="KW-0378">Hydrolase</keyword>
<dbReference type="Proteomes" id="UP000295632">
    <property type="component" value="Unassembled WGS sequence"/>
</dbReference>
<keyword evidence="4" id="KW-1185">Reference proteome</keyword>
<proteinExistence type="predicted"/>
<dbReference type="AlphaFoldDB" id="A0A4R6U807"/>
<dbReference type="SUPFAM" id="SSF53474">
    <property type="entry name" value="alpha/beta-Hydrolases"/>
    <property type="match status" value="1"/>
</dbReference>
<name>A0A4R6U807_9BACI</name>
<protein>
    <submittedName>
        <fullName evidence="3">Acetyl esterase/lipase</fullName>
    </submittedName>
</protein>
<dbReference type="EMBL" id="SNYJ01000005">
    <property type="protein sequence ID" value="TDQ40899.1"/>
    <property type="molecule type" value="Genomic_DNA"/>
</dbReference>
<dbReference type="InterPro" id="IPR014783">
    <property type="entry name" value="Cu2_ascorb_mOase_CS-2"/>
</dbReference>
<dbReference type="RefSeq" id="WP_133580080.1">
    <property type="nucleotide sequence ID" value="NZ_SNYJ01000005.1"/>
</dbReference>
<evidence type="ECO:0000313" key="4">
    <source>
        <dbReference type="Proteomes" id="UP000295632"/>
    </source>
</evidence>
<dbReference type="InterPro" id="IPR049492">
    <property type="entry name" value="BD-FAE-like_dom"/>
</dbReference>